<feature type="active site" description="Nucleophile" evidence="8">
    <location>
        <position position="30"/>
    </location>
</feature>
<evidence type="ECO:0000256" key="9">
    <source>
        <dbReference type="PIRSR" id="PIRSR000077-4"/>
    </source>
</evidence>
<organism evidence="11 12">
    <name type="scientific">Candidatus Doudnabacteria bacterium RIFCSPHIGHO2_01_FULL_46_24</name>
    <dbReference type="NCBI Taxonomy" id="1817825"/>
    <lineage>
        <taxon>Bacteria</taxon>
        <taxon>Candidatus Doudnaibacteriota</taxon>
    </lineage>
</organism>
<evidence type="ECO:0000256" key="6">
    <source>
        <dbReference type="NCBIfam" id="TIGR01068"/>
    </source>
</evidence>
<feature type="disulfide bond" description="Redox-active" evidence="9">
    <location>
        <begin position="30"/>
        <end position="33"/>
    </location>
</feature>
<dbReference type="InterPro" id="IPR005746">
    <property type="entry name" value="Thioredoxin"/>
</dbReference>
<gene>
    <name evidence="11" type="ORF">A2720_02360</name>
</gene>
<keyword evidence="5 9" id="KW-0676">Redox-active center</keyword>
<dbReference type="PANTHER" id="PTHR45663:SF11">
    <property type="entry name" value="GEO12009P1"/>
    <property type="match status" value="1"/>
</dbReference>
<evidence type="ECO:0000256" key="7">
    <source>
        <dbReference type="PIRNR" id="PIRNR000077"/>
    </source>
</evidence>
<dbReference type="PANTHER" id="PTHR45663">
    <property type="entry name" value="GEO12009P1"/>
    <property type="match status" value="1"/>
</dbReference>
<comment type="similarity">
    <text evidence="1 7">Belongs to the thioredoxin family.</text>
</comment>
<dbReference type="PROSITE" id="PS51352">
    <property type="entry name" value="THIOREDOXIN_2"/>
    <property type="match status" value="1"/>
</dbReference>
<dbReference type="InterPro" id="IPR017937">
    <property type="entry name" value="Thioredoxin_CS"/>
</dbReference>
<protein>
    <recommendedName>
        <fullName evidence="6 7">Thioredoxin</fullName>
    </recommendedName>
</protein>
<dbReference type="GO" id="GO:0045454">
    <property type="term" value="P:cell redox homeostasis"/>
    <property type="evidence" value="ECO:0007669"/>
    <property type="project" value="TreeGrafter"/>
</dbReference>
<dbReference type="SUPFAM" id="SSF52833">
    <property type="entry name" value="Thioredoxin-like"/>
    <property type="match status" value="1"/>
</dbReference>
<feature type="site" description="Deprotonates C-terminal active site Cys" evidence="8">
    <location>
        <position position="24"/>
    </location>
</feature>
<evidence type="ECO:0000256" key="3">
    <source>
        <dbReference type="ARBA" id="ARBA00022982"/>
    </source>
</evidence>
<evidence type="ECO:0000256" key="1">
    <source>
        <dbReference type="ARBA" id="ARBA00008987"/>
    </source>
</evidence>
<dbReference type="NCBIfam" id="TIGR01068">
    <property type="entry name" value="thioredoxin"/>
    <property type="match status" value="1"/>
</dbReference>
<name>A0A1F5NV30_9BACT</name>
<evidence type="ECO:0000313" key="11">
    <source>
        <dbReference type="EMBL" id="OGE81511.1"/>
    </source>
</evidence>
<dbReference type="STRING" id="1817825.A2720_02360"/>
<evidence type="ECO:0000259" key="10">
    <source>
        <dbReference type="PROSITE" id="PS51352"/>
    </source>
</evidence>
<dbReference type="Gene3D" id="3.40.30.10">
    <property type="entry name" value="Glutaredoxin"/>
    <property type="match status" value="1"/>
</dbReference>
<feature type="site" description="Contributes to redox potential value" evidence="8">
    <location>
        <position position="32"/>
    </location>
</feature>
<dbReference type="GO" id="GO:0005829">
    <property type="term" value="C:cytosol"/>
    <property type="evidence" value="ECO:0007669"/>
    <property type="project" value="TreeGrafter"/>
</dbReference>
<feature type="active site" description="Nucleophile" evidence="8">
    <location>
        <position position="33"/>
    </location>
</feature>
<dbReference type="InterPro" id="IPR013766">
    <property type="entry name" value="Thioredoxin_domain"/>
</dbReference>
<proteinExistence type="inferred from homology"/>
<dbReference type="AlphaFoldDB" id="A0A1F5NV30"/>
<dbReference type="FunFam" id="3.40.30.10:FF:000001">
    <property type="entry name" value="Thioredoxin"/>
    <property type="match status" value="1"/>
</dbReference>
<evidence type="ECO:0000256" key="4">
    <source>
        <dbReference type="ARBA" id="ARBA00023157"/>
    </source>
</evidence>
<keyword evidence="4 9" id="KW-1015">Disulfide bond</keyword>
<feature type="domain" description="Thioredoxin" evidence="10">
    <location>
        <begin position="1"/>
        <end position="106"/>
    </location>
</feature>
<evidence type="ECO:0000256" key="2">
    <source>
        <dbReference type="ARBA" id="ARBA00022448"/>
    </source>
</evidence>
<dbReference type="PRINTS" id="PR00421">
    <property type="entry name" value="THIOREDOXIN"/>
</dbReference>
<dbReference type="Proteomes" id="UP000178892">
    <property type="component" value="Unassembled WGS sequence"/>
</dbReference>
<dbReference type="CDD" id="cd02947">
    <property type="entry name" value="TRX_family"/>
    <property type="match status" value="1"/>
</dbReference>
<dbReference type="GO" id="GO:0015035">
    <property type="term" value="F:protein-disulfide reductase activity"/>
    <property type="evidence" value="ECO:0007669"/>
    <property type="project" value="UniProtKB-UniRule"/>
</dbReference>
<dbReference type="Pfam" id="PF00085">
    <property type="entry name" value="Thioredoxin"/>
    <property type="match status" value="1"/>
</dbReference>
<dbReference type="EMBL" id="MFEL01000008">
    <property type="protein sequence ID" value="OGE81511.1"/>
    <property type="molecule type" value="Genomic_DNA"/>
</dbReference>
<dbReference type="PIRSF" id="PIRSF000077">
    <property type="entry name" value="Thioredoxin"/>
    <property type="match status" value="1"/>
</dbReference>
<comment type="caution">
    <text evidence="11">The sequence shown here is derived from an EMBL/GenBank/DDBJ whole genome shotgun (WGS) entry which is preliminary data.</text>
</comment>
<evidence type="ECO:0000313" key="12">
    <source>
        <dbReference type="Proteomes" id="UP000178892"/>
    </source>
</evidence>
<evidence type="ECO:0000256" key="8">
    <source>
        <dbReference type="PIRSR" id="PIRSR000077-1"/>
    </source>
</evidence>
<dbReference type="PROSITE" id="PS00194">
    <property type="entry name" value="THIOREDOXIN_1"/>
    <property type="match status" value="1"/>
</dbReference>
<keyword evidence="3" id="KW-0249">Electron transport</keyword>
<feature type="site" description="Contributes to redox potential value" evidence="8">
    <location>
        <position position="31"/>
    </location>
</feature>
<reference evidence="11 12" key="1">
    <citation type="journal article" date="2016" name="Nat. Commun.">
        <title>Thousands of microbial genomes shed light on interconnected biogeochemical processes in an aquifer system.</title>
        <authorList>
            <person name="Anantharaman K."/>
            <person name="Brown C.T."/>
            <person name="Hug L.A."/>
            <person name="Sharon I."/>
            <person name="Castelle C.J."/>
            <person name="Probst A.J."/>
            <person name="Thomas B.C."/>
            <person name="Singh A."/>
            <person name="Wilkins M.J."/>
            <person name="Karaoz U."/>
            <person name="Brodie E.L."/>
            <person name="Williams K.H."/>
            <person name="Hubbard S.S."/>
            <person name="Banfield J.F."/>
        </authorList>
    </citation>
    <scope>NUCLEOTIDE SEQUENCE [LARGE SCALE GENOMIC DNA]</scope>
</reference>
<evidence type="ECO:0000256" key="5">
    <source>
        <dbReference type="ARBA" id="ARBA00023284"/>
    </source>
</evidence>
<keyword evidence="2" id="KW-0813">Transport</keyword>
<dbReference type="InterPro" id="IPR036249">
    <property type="entry name" value="Thioredoxin-like_sf"/>
</dbReference>
<accession>A0A1F5NV30</accession>
<sequence length="108" mass="11878">MEILLTDANFDSEVLASDKPFLVDFWAEWCGPCKMVSPAVAQLAEELQGHVKVGKLNVDENPQSTSKYQIFSIPSLKVFRDGKIIGEMVGAMPKAVIEQKLKAILGLN</sequence>